<dbReference type="EMBL" id="DVHM01000168">
    <property type="protein sequence ID" value="HIR71564.1"/>
    <property type="molecule type" value="Genomic_DNA"/>
</dbReference>
<dbReference type="InterPro" id="IPR013525">
    <property type="entry name" value="ABC2_TM"/>
</dbReference>
<evidence type="ECO:0000256" key="2">
    <source>
        <dbReference type="ARBA" id="ARBA00022692"/>
    </source>
</evidence>
<gene>
    <name evidence="7" type="ORF">IAA55_09825</name>
</gene>
<organism evidence="7 8">
    <name type="scientific">Candidatus Pullilachnospira gallistercoris</name>
    <dbReference type="NCBI Taxonomy" id="2840911"/>
    <lineage>
        <taxon>Bacteria</taxon>
        <taxon>Bacillati</taxon>
        <taxon>Bacillota</taxon>
        <taxon>Clostridia</taxon>
        <taxon>Lachnospirales</taxon>
        <taxon>Lachnospiraceae</taxon>
        <taxon>Lachnospiraceae incertae sedis</taxon>
        <taxon>Candidatus Pullilachnospira</taxon>
    </lineage>
</organism>
<dbReference type="InterPro" id="IPR051784">
    <property type="entry name" value="Nod_factor_ABC_transporter"/>
</dbReference>
<keyword evidence="3 5" id="KW-1133">Transmembrane helix</keyword>
<dbReference type="AlphaFoldDB" id="A0A9D1EBC8"/>
<sequence>MSEKINGLWYGTILQWKMDLRSRSMLVACYLVPLLFFALMGGIFTSVMPQMKETLIPSMIVMGVSMGAFIGLPPSLAELYGSDIRKVYRANGVPLWLGLATAFLSAFVHLMLMCTIILLIAPAAFDAALPANLPIFYGALAIYVAVSLALGSVLGLAVKNQGKLTMAEQILFLPSIMLSGIMFPAGMLPEALQTAGKMFPAAWGYLLMQDGGFNLENLWYLLLVLAVAAAACGVLLRKKG</sequence>
<reference evidence="7" key="2">
    <citation type="journal article" date="2021" name="PeerJ">
        <title>Extensive microbial diversity within the chicken gut microbiome revealed by metagenomics and culture.</title>
        <authorList>
            <person name="Gilroy R."/>
            <person name="Ravi A."/>
            <person name="Getino M."/>
            <person name="Pursley I."/>
            <person name="Horton D.L."/>
            <person name="Alikhan N.F."/>
            <person name="Baker D."/>
            <person name="Gharbi K."/>
            <person name="Hall N."/>
            <person name="Watson M."/>
            <person name="Adriaenssens E.M."/>
            <person name="Foster-Nyarko E."/>
            <person name="Jarju S."/>
            <person name="Secka A."/>
            <person name="Antonio M."/>
            <person name="Oren A."/>
            <person name="Chaudhuri R.R."/>
            <person name="La Ragione R."/>
            <person name="Hildebrand F."/>
            <person name="Pallen M.J."/>
        </authorList>
    </citation>
    <scope>NUCLEOTIDE SEQUENCE</scope>
    <source>
        <strain evidence="7">ChiSjej5B23-6657</strain>
    </source>
</reference>
<dbReference type="Pfam" id="PF12698">
    <property type="entry name" value="ABC2_membrane_3"/>
    <property type="match status" value="1"/>
</dbReference>
<comment type="subcellular location">
    <subcellularLocation>
        <location evidence="1">Membrane</location>
        <topology evidence="1">Multi-pass membrane protein</topology>
    </subcellularLocation>
</comment>
<dbReference type="Proteomes" id="UP000823912">
    <property type="component" value="Unassembled WGS sequence"/>
</dbReference>
<evidence type="ECO:0000256" key="4">
    <source>
        <dbReference type="ARBA" id="ARBA00023136"/>
    </source>
</evidence>
<reference evidence="7" key="1">
    <citation type="submission" date="2020-10" db="EMBL/GenBank/DDBJ databases">
        <authorList>
            <person name="Gilroy R."/>
        </authorList>
    </citation>
    <scope>NUCLEOTIDE SEQUENCE</scope>
    <source>
        <strain evidence="7">ChiSjej5B23-6657</strain>
    </source>
</reference>
<comment type="caution">
    <text evidence="7">The sequence shown here is derived from an EMBL/GenBank/DDBJ whole genome shotgun (WGS) entry which is preliminary data.</text>
</comment>
<evidence type="ECO:0000313" key="8">
    <source>
        <dbReference type="Proteomes" id="UP000823912"/>
    </source>
</evidence>
<feature type="domain" description="ABC-2 type transporter transmembrane" evidence="6">
    <location>
        <begin position="51"/>
        <end position="235"/>
    </location>
</feature>
<evidence type="ECO:0000256" key="5">
    <source>
        <dbReference type="SAM" id="Phobius"/>
    </source>
</evidence>
<dbReference type="GO" id="GO:0016020">
    <property type="term" value="C:membrane"/>
    <property type="evidence" value="ECO:0007669"/>
    <property type="project" value="UniProtKB-SubCell"/>
</dbReference>
<feature type="transmembrane region" description="Helical" evidence="5">
    <location>
        <begin position="93"/>
        <end position="123"/>
    </location>
</feature>
<dbReference type="GO" id="GO:0140359">
    <property type="term" value="F:ABC-type transporter activity"/>
    <property type="evidence" value="ECO:0007669"/>
    <property type="project" value="InterPro"/>
</dbReference>
<evidence type="ECO:0000313" key="7">
    <source>
        <dbReference type="EMBL" id="HIR71564.1"/>
    </source>
</evidence>
<evidence type="ECO:0000256" key="3">
    <source>
        <dbReference type="ARBA" id="ARBA00022989"/>
    </source>
</evidence>
<dbReference type="PANTHER" id="PTHR43229">
    <property type="entry name" value="NODULATION PROTEIN J"/>
    <property type="match status" value="1"/>
</dbReference>
<feature type="transmembrane region" description="Helical" evidence="5">
    <location>
        <begin position="135"/>
        <end position="158"/>
    </location>
</feature>
<name>A0A9D1EBC8_9FIRM</name>
<accession>A0A9D1EBC8</accession>
<feature type="transmembrane region" description="Helical" evidence="5">
    <location>
        <begin position="25"/>
        <end position="48"/>
    </location>
</feature>
<feature type="transmembrane region" description="Helical" evidence="5">
    <location>
        <begin position="218"/>
        <end position="236"/>
    </location>
</feature>
<feature type="transmembrane region" description="Helical" evidence="5">
    <location>
        <begin position="54"/>
        <end position="72"/>
    </location>
</feature>
<keyword evidence="2 5" id="KW-0812">Transmembrane</keyword>
<feature type="transmembrane region" description="Helical" evidence="5">
    <location>
        <begin position="170"/>
        <end position="188"/>
    </location>
</feature>
<keyword evidence="4 5" id="KW-0472">Membrane</keyword>
<evidence type="ECO:0000256" key="1">
    <source>
        <dbReference type="ARBA" id="ARBA00004141"/>
    </source>
</evidence>
<dbReference type="PANTHER" id="PTHR43229:SF2">
    <property type="entry name" value="NODULATION PROTEIN J"/>
    <property type="match status" value="1"/>
</dbReference>
<protein>
    <submittedName>
        <fullName evidence="7">ABC transporter permease</fullName>
    </submittedName>
</protein>
<evidence type="ECO:0000259" key="6">
    <source>
        <dbReference type="Pfam" id="PF12698"/>
    </source>
</evidence>
<proteinExistence type="predicted"/>